<dbReference type="PANTHER" id="PTHR10578:SF104">
    <property type="entry name" value="CYTOCHROME B2, MITOCHONDRIAL-RELATED"/>
    <property type="match status" value="1"/>
</dbReference>
<evidence type="ECO:0000256" key="17">
    <source>
        <dbReference type="SAM" id="MobiDB-lite"/>
    </source>
</evidence>
<keyword evidence="8" id="KW-0479">Metal-binding</keyword>
<comment type="cofactor">
    <cofactor evidence="1">
        <name>FMN</name>
        <dbReference type="ChEBI" id="CHEBI:58210"/>
    </cofactor>
</comment>
<evidence type="ECO:0000256" key="2">
    <source>
        <dbReference type="ARBA" id="ARBA00001970"/>
    </source>
</evidence>
<keyword evidence="7" id="KW-0288">FMN</keyword>
<dbReference type="Gene3D" id="3.20.20.70">
    <property type="entry name" value="Aldolase class I"/>
    <property type="match status" value="1"/>
</dbReference>
<comment type="catalytic activity">
    <reaction evidence="12">
        <text>(S)-lactate + 2 Fe(III)-[cytochrome c] = 2 Fe(II)-[cytochrome c] + pyruvate + 2 H(+)</text>
        <dbReference type="Rhea" id="RHEA:19909"/>
        <dbReference type="Rhea" id="RHEA-COMP:10350"/>
        <dbReference type="Rhea" id="RHEA-COMP:14399"/>
        <dbReference type="ChEBI" id="CHEBI:15361"/>
        <dbReference type="ChEBI" id="CHEBI:15378"/>
        <dbReference type="ChEBI" id="CHEBI:16651"/>
        <dbReference type="ChEBI" id="CHEBI:29033"/>
        <dbReference type="ChEBI" id="CHEBI:29034"/>
        <dbReference type="EC" id="1.1.2.3"/>
    </reaction>
    <physiologicalReaction direction="left-to-right" evidence="12">
        <dbReference type="Rhea" id="RHEA:19910"/>
    </physiologicalReaction>
</comment>
<keyword evidence="21" id="KW-1185">Reference proteome</keyword>
<dbReference type="Pfam" id="PF00173">
    <property type="entry name" value="Cyt-b5"/>
    <property type="match status" value="1"/>
</dbReference>
<keyword evidence="5" id="KW-0349">Heme</keyword>
<keyword evidence="9" id="KW-0560">Oxidoreductase</keyword>
<feature type="region of interest" description="Disordered" evidence="17">
    <location>
        <begin position="425"/>
        <end position="451"/>
    </location>
</feature>
<dbReference type="Pfam" id="PF01070">
    <property type="entry name" value="FMN_dh"/>
    <property type="match status" value="1"/>
</dbReference>
<evidence type="ECO:0000256" key="4">
    <source>
        <dbReference type="ARBA" id="ARBA00011881"/>
    </source>
</evidence>
<accession>A0A9W8RWS8</accession>
<proteinExistence type="inferred from homology"/>
<dbReference type="EC" id="1.1.2.3" evidence="15"/>
<reference evidence="20" key="1">
    <citation type="submission" date="2022-09" db="EMBL/GenBank/DDBJ databases">
        <title>Fusarium specimens isolated from Avocado Roots.</title>
        <authorList>
            <person name="Stajich J."/>
            <person name="Roper C."/>
            <person name="Heimlech-Rivalta G."/>
        </authorList>
    </citation>
    <scope>NUCLEOTIDE SEQUENCE</scope>
    <source>
        <strain evidence="20">CF00136</strain>
    </source>
</reference>
<evidence type="ECO:0000256" key="8">
    <source>
        <dbReference type="ARBA" id="ARBA00022723"/>
    </source>
</evidence>
<comment type="cofactor">
    <cofactor evidence="2">
        <name>heme b</name>
        <dbReference type="ChEBI" id="CHEBI:60344"/>
    </cofactor>
</comment>
<evidence type="ECO:0000256" key="12">
    <source>
        <dbReference type="ARBA" id="ARBA00052399"/>
    </source>
</evidence>
<dbReference type="PANTHER" id="PTHR10578">
    <property type="entry name" value="S -2-HYDROXY-ACID OXIDASE-RELATED"/>
    <property type="match status" value="1"/>
</dbReference>
<evidence type="ECO:0000256" key="7">
    <source>
        <dbReference type="ARBA" id="ARBA00022643"/>
    </source>
</evidence>
<dbReference type="PROSITE" id="PS50255">
    <property type="entry name" value="CYTOCHROME_B5_2"/>
    <property type="match status" value="1"/>
</dbReference>
<comment type="subcellular location">
    <subcellularLocation>
        <location evidence="3">Mitochondrion intermembrane space</location>
    </subcellularLocation>
</comment>
<dbReference type="GO" id="GO:0046872">
    <property type="term" value="F:metal ion binding"/>
    <property type="evidence" value="ECO:0007669"/>
    <property type="project" value="UniProtKB-KW"/>
</dbReference>
<evidence type="ECO:0000256" key="15">
    <source>
        <dbReference type="ARBA" id="ARBA00066458"/>
    </source>
</evidence>
<evidence type="ECO:0000256" key="5">
    <source>
        <dbReference type="ARBA" id="ARBA00022617"/>
    </source>
</evidence>
<dbReference type="InterPro" id="IPR037458">
    <property type="entry name" value="L-MDH/L-LDH_FMN-bd"/>
</dbReference>
<dbReference type="InterPro" id="IPR036400">
    <property type="entry name" value="Cyt_B5-like_heme/steroid_sf"/>
</dbReference>
<dbReference type="InterPro" id="IPR037396">
    <property type="entry name" value="FMN_HAD"/>
</dbReference>
<keyword evidence="10" id="KW-0408">Iron</keyword>
<evidence type="ECO:0000256" key="1">
    <source>
        <dbReference type="ARBA" id="ARBA00001917"/>
    </source>
</evidence>
<comment type="caution">
    <text evidence="20">The sequence shown here is derived from an EMBL/GenBank/DDBJ whole genome shotgun (WGS) entry which is preliminary data.</text>
</comment>
<dbReference type="InterPro" id="IPR013785">
    <property type="entry name" value="Aldolase_TIM"/>
</dbReference>
<organism evidence="20 21">
    <name type="scientific">Fusarium torreyae</name>
    <dbReference type="NCBI Taxonomy" id="1237075"/>
    <lineage>
        <taxon>Eukaryota</taxon>
        <taxon>Fungi</taxon>
        <taxon>Dikarya</taxon>
        <taxon>Ascomycota</taxon>
        <taxon>Pezizomycotina</taxon>
        <taxon>Sordariomycetes</taxon>
        <taxon>Hypocreomycetidae</taxon>
        <taxon>Hypocreales</taxon>
        <taxon>Nectriaceae</taxon>
        <taxon>Fusarium</taxon>
    </lineage>
</organism>
<evidence type="ECO:0000313" key="20">
    <source>
        <dbReference type="EMBL" id="KAJ4258874.1"/>
    </source>
</evidence>
<dbReference type="OrthoDB" id="1925334at2759"/>
<evidence type="ECO:0000256" key="10">
    <source>
        <dbReference type="ARBA" id="ARBA00023004"/>
    </source>
</evidence>
<evidence type="ECO:0000259" key="18">
    <source>
        <dbReference type="PROSITE" id="PS50255"/>
    </source>
</evidence>
<name>A0A9W8RWS8_9HYPO</name>
<feature type="domain" description="FMN hydroxy acid dehydrogenase" evidence="19">
    <location>
        <begin position="257"/>
        <end position="616"/>
    </location>
</feature>
<keyword evidence="11" id="KW-0496">Mitochondrion</keyword>
<evidence type="ECO:0000256" key="11">
    <source>
        <dbReference type="ARBA" id="ARBA00023128"/>
    </source>
</evidence>
<dbReference type="GO" id="GO:0005758">
    <property type="term" value="C:mitochondrial intermembrane space"/>
    <property type="evidence" value="ECO:0007669"/>
    <property type="project" value="UniProtKB-SubCell"/>
</dbReference>
<dbReference type="CDD" id="cd02922">
    <property type="entry name" value="FCB2_FMN"/>
    <property type="match status" value="1"/>
</dbReference>
<comment type="similarity">
    <text evidence="14">In the N-terminal section; belongs to the cytochrome b5 family.</text>
</comment>
<dbReference type="SUPFAM" id="SSF55856">
    <property type="entry name" value="Cytochrome b5-like heme/steroid binding domain"/>
    <property type="match status" value="1"/>
</dbReference>
<dbReference type="Gene3D" id="3.10.120.10">
    <property type="entry name" value="Cytochrome b5-like heme/steroid binding domain"/>
    <property type="match status" value="1"/>
</dbReference>
<keyword evidence="6" id="KW-0285">Flavoprotein</keyword>
<gene>
    <name evidence="20" type="ORF">NW762_007961</name>
</gene>
<feature type="compositionally biased region" description="Basic and acidic residues" evidence="17">
    <location>
        <begin position="425"/>
        <end position="435"/>
    </location>
</feature>
<dbReference type="InterPro" id="IPR000262">
    <property type="entry name" value="FMN-dep_DH"/>
</dbReference>
<dbReference type="Proteomes" id="UP001152049">
    <property type="component" value="Unassembled WGS sequence"/>
</dbReference>
<dbReference type="PROSITE" id="PS51349">
    <property type="entry name" value="FMN_HYDROXY_ACID_DH_2"/>
    <property type="match status" value="1"/>
</dbReference>
<comment type="subunit">
    <text evidence="4">Homotetramer.</text>
</comment>
<evidence type="ECO:0000256" key="13">
    <source>
        <dbReference type="ARBA" id="ARBA00061137"/>
    </source>
</evidence>
<dbReference type="AlphaFoldDB" id="A0A9W8RWS8"/>
<sequence length="637" mass="70783">MGIQAFTGRPLSMLDDEDSLFDPSDSIAFIRKSDPHSGGTYLILDISRNHALTCHQGRLRLETISLNDGYVSEQAQWLCTERNGFKGFKNVAEGGFLGHDLWWDFCAKASYHSLWESFTIARREGGLYWLQILHWWTQWQVSSRDDGTGVFAEKDKATEVSKHNNASDLWIVVEDRVWDVTEFAPTHPGGLEAILRYAGKDATEAYSEAHPPSTIIDNLSQDKLIGTLDKKTLDDLKLKLPPDTSTVPLQPDPREKPPLDTIISTLDFEEVASKTLAAKTWAFYSSAATDMITKRMNARCFDKIILRPRTLIDVDQVSTEQTILGCKSGVPFYFSPVAMAKLVHPEGEKAVARGCQQNNVIQTISTQASYPIDEIIKEGRPNQPFFFQLYVNKDRSKSEEILARVQKLGVKAIFITIDAAVPGKREADERSKAEEGLSIPSGSKARSDSKGGGYGRIMGRWVDASLSWKDIAWLRKHWSGPIVLKGVMTAMDARLAAQHKLDGIILSNHGGRNLDTSPPSILLLLELQRICPEVFDQLEVLIDGGIRRGTDVFKALCLGAKAVGVGRGFLYALNYGQEGVEKYVEILKDELETTMKLCGLTNLSQVHPGLVNSGAVDHLVPSSDSHPYAKWRPQARL</sequence>
<dbReference type="InterPro" id="IPR001199">
    <property type="entry name" value="Cyt_B5-like_heme/steroid-bd"/>
</dbReference>
<evidence type="ECO:0000256" key="9">
    <source>
        <dbReference type="ARBA" id="ARBA00023002"/>
    </source>
</evidence>
<dbReference type="EMBL" id="JAOQAZ010000015">
    <property type="protein sequence ID" value="KAJ4258874.1"/>
    <property type="molecule type" value="Genomic_DNA"/>
</dbReference>
<evidence type="ECO:0000256" key="16">
    <source>
        <dbReference type="ARBA" id="ARBA00068515"/>
    </source>
</evidence>
<evidence type="ECO:0000256" key="3">
    <source>
        <dbReference type="ARBA" id="ARBA00004569"/>
    </source>
</evidence>
<dbReference type="FunFam" id="3.20.20.70:FF:000062">
    <property type="entry name" value="Cytochrome b2, mitochondrial, putative"/>
    <property type="match status" value="1"/>
</dbReference>
<comment type="similarity">
    <text evidence="13">In the C-terminal section; belongs to the FMN-dependent alpha-hydroxy acid dehydrogenase family.</text>
</comment>
<evidence type="ECO:0000259" key="19">
    <source>
        <dbReference type="PROSITE" id="PS51349"/>
    </source>
</evidence>
<protein>
    <recommendedName>
        <fullName evidence="16">L-lactate dehydrogenase (cytochrome)</fullName>
        <ecNumber evidence="15">1.1.2.3</ecNumber>
    </recommendedName>
</protein>
<evidence type="ECO:0000256" key="6">
    <source>
        <dbReference type="ARBA" id="ARBA00022630"/>
    </source>
</evidence>
<feature type="domain" description="Cytochrome b5 heme-binding" evidence="18">
    <location>
        <begin position="159"/>
        <end position="229"/>
    </location>
</feature>
<dbReference type="GO" id="GO:0004460">
    <property type="term" value="F:L-lactate dehydrogenase (cytochrome) activity"/>
    <property type="evidence" value="ECO:0007669"/>
    <property type="project" value="UniProtKB-EC"/>
</dbReference>
<evidence type="ECO:0000313" key="21">
    <source>
        <dbReference type="Proteomes" id="UP001152049"/>
    </source>
</evidence>
<dbReference type="SUPFAM" id="SSF51395">
    <property type="entry name" value="FMN-linked oxidoreductases"/>
    <property type="match status" value="1"/>
</dbReference>
<dbReference type="SMART" id="SM01117">
    <property type="entry name" value="Cyt-b5"/>
    <property type="match status" value="1"/>
</dbReference>
<evidence type="ECO:0000256" key="14">
    <source>
        <dbReference type="ARBA" id="ARBA00061589"/>
    </source>
</evidence>